<accession>D1A5A6</accession>
<reference evidence="1 2" key="1">
    <citation type="journal article" date="2011" name="Stand. Genomic Sci.">
        <title>Complete genome sequence of Thermomonospora curvata type strain (B9).</title>
        <authorList>
            <person name="Chertkov O."/>
            <person name="Sikorski J."/>
            <person name="Nolan M."/>
            <person name="Lapidus A."/>
            <person name="Lucas S."/>
            <person name="Del Rio T.G."/>
            <person name="Tice H."/>
            <person name="Cheng J.F."/>
            <person name="Goodwin L."/>
            <person name="Pitluck S."/>
            <person name="Liolios K."/>
            <person name="Ivanova N."/>
            <person name="Mavromatis K."/>
            <person name="Mikhailova N."/>
            <person name="Ovchinnikova G."/>
            <person name="Pati A."/>
            <person name="Chen A."/>
            <person name="Palaniappan K."/>
            <person name="Djao O.D."/>
            <person name="Land M."/>
            <person name="Hauser L."/>
            <person name="Chang Y.J."/>
            <person name="Jeffries C.D."/>
            <person name="Brettin T."/>
            <person name="Han C."/>
            <person name="Detter J.C."/>
            <person name="Rohde M."/>
            <person name="Goker M."/>
            <person name="Woyke T."/>
            <person name="Bristow J."/>
            <person name="Eisen J.A."/>
            <person name="Markowitz V."/>
            <person name="Hugenholtz P."/>
            <person name="Klenk H.P."/>
            <person name="Kyrpides N.C."/>
        </authorList>
    </citation>
    <scope>NUCLEOTIDE SEQUENCE [LARGE SCALE GENOMIC DNA]</scope>
    <source>
        <strain evidence="2">ATCC 19995 / DSM 43183 / JCM 3096 / KCTC 9072 / NBRC 15933 / NCIMB 10081 / Henssen B9</strain>
    </source>
</reference>
<name>D1A5A6_THECD</name>
<protein>
    <submittedName>
        <fullName evidence="1">Uncharacterized protein</fullName>
    </submittedName>
</protein>
<gene>
    <name evidence="1" type="ordered locus">Tcur_4567</name>
</gene>
<sequence>MRRRPRGRPLTAVGAALVMLRGGPVAVGGSAHAAVACTVVYGENDWGSGFTASAALERAAGRRPVR</sequence>
<dbReference type="KEGG" id="tcu:Tcur_4567"/>
<dbReference type="HOGENOM" id="CLU_2829855_0_0_11"/>
<dbReference type="EMBL" id="CP001738">
    <property type="protein sequence ID" value="ACZ00092.1"/>
    <property type="molecule type" value="Genomic_DNA"/>
</dbReference>
<proteinExistence type="predicted"/>
<dbReference type="Proteomes" id="UP000001918">
    <property type="component" value="Chromosome"/>
</dbReference>
<organism evidence="1 2">
    <name type="scientific">Thermomonospora curvata (strain ATCC 19995 / DSM 43183 / JCM 3096 / KCTC 9072 / NBRC 15933 / NCIMB 10081 / Henssen B9)</name>
    <dbReference type="NCBI Taxonomy" id="471852"/>
    <lineage>
        <taxon>Bacteria</taxon>
        <taxon>Bacillati</taxon>
        <taxon>Actinomycetota</taxon>
        <taxon>Actinomycetes</taxon>
        <taxon>Streptosporangiales</taxon>
        <taxon>Thermomonosporaceae</taxon>
        <taxon>Thermomonospora</taxon>
    </lineage>
</organism>
<evidence type="ECO:0000313" key="2">
    <source>
        <dbReference type="Proteomes" id="UP000001918"/>
    </source>
</evidence>
<evidence type="ECO:0000313" key="1">
    <source>
        <dbReference type="EMBL" id="ACZ00092.1"/>
    </source>
</evidence>
<dbReference type="AlphaFoldDB" id="D1A5A6"/>
<keyword evidence="2" id="KW-1185">Reference proteome</keyword>